<evidence type="ECO:0000313" key="3">
    <source>
        <dbReference type="Proteomes" id="UP000499080"/>
    </source>
</evidence>
<sequence length="107" mass="12331">MLFGTKVNTGGLDKLKEKNRESMRSSKSSRFKKKTGKRTIEEDENENLTELEILLPSKQLTFDQTRNLSRSILDPTVSLEQKEEIPTTLSERETTKDPILRQHVPNT</sequence>
<comment type="caution">
    <text evidence="2">The sequence shown here is derived from an EMBL/GenBank/DDBJ whole genome shotgun (WGS) entry which is preliminary data.</text>
</comment>
<evidence type="ECO:0000256" key="1">
    <source>
        <dbReference type="SAM" id="MobiDB-lite"/>
    </source>
</evidence>
<name>A0A4Y2JTY3_ARAVE</name>
<feature type="compositionally biased region" description="Basic and acidic residues" evidence="1">
    <location>
        <begin position="13"/>
        <end position="24"/>
    </location>
</feature>
<organism evidence="2 3">
    <name type="scientific">Araneus ventricosus</name>
    <name type="common">Orbweaver spider</name>
    <name type="synonym">Epeira ventricosa</name>
    <dbReference type="NCBI Taxonomy" id="182803"/>
    <lineage>
        <taxon>Eukaryota</taxon>
        <taxon>Metazoa</taxon>
        <taxon>Ecdysozoa</taxon>
        <taxon>Arthropoda</taxon>
        <taxon>Chelicerata</taxon>
        <taxon>Arachnida</taxon>
        <taxon>Araneae</taxon>
        <taxon>Araneomorphae</taxon>
        <taxon>Entelegynae</taxon>
        <taxon>Araneoidea</taxon>
        <taxon>Araneidae</taxon>
        <taxon>Araneus</taxon>
    </lineage>
</organism>
<feature type="compositionally biased region" description="Basic residues" evidence="1">
    <location>
        <begin position="27"/>
        <end position="37"/>
    </location>
</feature>
<protein>
    <submittedName>
        <fullName evidence="2">Uncharacterized protein</fullName>
    </submittedName>
</protein>
<accession>A0A4Y2JTY3</accession>
<gene>
    <name evidence="2" type="ORF">AVEN_9271_1</name>
</gene>
<feature type="compositionally biased region" description="Basic and acidic residues" evidence="1">
    <location>
        <begin position="80"/>
        <end position="100"/>
    </location>
</feature>
<keyword evidence="3" id="KW-1185">Reference proteome</keyword>
<proteinExistence type="predicted"/>
<feature type="region of interest" description="Disordered" evidence="1">
    <location>
        <begin position="1"/>
        <end position="43"/>
    </location>
</feature>
<reference evidence="2 3" key="1">
    <citation type="journal article" date="2019" name="Sci. Rep.">
        <title>Orb-weaving spider Araneus ventricosus genome elucidates the spidroin gene catalogue.</title>
        <authorList>
            <person name="Kono N."/>
            <person name="Nakamura H."/>
            <person name="Ohtoshi R."/>
            <person name="Moran D.A.P."/>
            <person name="Shinohara A."/>
            <person name="Yoshida Y."/>
            <person name="Fujiwara M."/>
            <person name="Mori M."/>
            <person name="Tomita M."/>
            <person name="Arakawa K."/>
        </authorList>
    </citation>
    <scope>NUCLEOTIDE SEQUENCE [LARGE SCALE GENOMIC DNA]</scope>
</reference>
<evidence type="ECO:0000313" key="2">
    <source>
        <dbReference type="EMBL" id="GBM92626.1"/>
    </source>
</evidence>
<dbReference type="AlphaFoldDB" id="A0A4Y2JTY3"/>
<dbReference type="EMBL" id="BGPR01003806">
    <property type="protein sequence ID" value="GBM92626.1"/>
    <property type="molecule type" value="Genomic_DNA"/>
</dbReference>
<feature type="region of interest" description="Disordered" evidence="1">
    <location>
        <begin position="79"/>
        <end position="107"/>
    </location>
</feature>
<dbReference type="Proteomes" id="UP000499080">
    <property type="component" value="Unassembled WGS sequence"/>
</dbReference>